<dbReference type="EMBL" id="CSAE01000388">
    <property type="protein sequence ID" value="COW21723.1"/>
    <property type="molecule type" value="Genomic_DNA"/>
</dbReference>
<dbReference type="Proteomes" id="UP000038802">
    <property type="component" value="Unassembled WGS sequence"/>
</dbReference>
<name>A0A0U0RPL7_MYCTX</name>
<evidence type="ECO:0000313" key="2">
    <source>
        <dbReference type="EMBL" id="COX63340.1"/>
    </source>
</evidence>
<proteinExistence type="predicted"/>
<dbReference type="Proteomes" id="UP000039021">
    <property type="component" value="Unassembled WGS sequence"/>
</dbReference>
<reference evidence="1" key="2">
    <citation type="submission" date="2015-03" db="EMBL/GenBank/DDBJ databases">
        <authorList>
            <person name="Murphy D."/>
        </authorList>
    </citation>
    <scope>NUCLEOTIDE SEQUENCE [LARGE SCALE GENOMIC DNA]</scope>
    <source>
        <strain evidence="1">K00500041</strain>
    </source>
</reference>
<dbReference type="AlphaFoldDB" id="A0A0U0RPL7"/>
<sequence length="175" mass="19544">MVLVSIGRLGCNPARDFGGCVRDIWAQQGQSEYMTEQEMTEQWLEGCAVQRIMFRDGLVLNFDDYNELVISVPLQLTLPAIETSPAEVVAIDPNDPADHERPLFDFAGATCTAFVWYDTGDLHLEFSDGHQIDVHPDDRVTAWELYGKYHGYAACLAPGKLRVVRHDVADANGDQ</sequence>
<protein>
    <submittedName>
        <fullName evidence="1">Uncharacterized protein</fullName>
    </submittedName>
</protein>
<accession>A0A0U0RPL7</accession>
<dbReference type="EMBL" id="CSBK01000607">
    <property type="protein sequence ID" value="COX63340.1"/>
    <property type="molecule type" value="Genomic_DNA"/>
</dbReference>
<dbReference type="InterPro" id="IPR046179">
    <property type="entry name" value="DUF6188"/>
</dbReference>
<evidence type="ECO:0000313" key="1">
    <source>
        <dbReference type="EMBL" id="COW21723.1"/>
    </source>
</evidence>
<reference evidence="3 4" key="3">
    <citation type="submission" date="2015-03" db="EMBL/GenBank/DDBJ databases">
        <authorList>
            <consortium name="Pathogen Informatics"/>
        </authorList>
    </citation>
    <scope>NUCLEOTIDE SEQUENCE [LARGE SCALE GENOMIC DNA]</scope>
    <source>
        <strain evidence="3">K00500041</strain>
        <strain evidence="4">N09902308</strain>
    </source>
</reference>
<reference evidence="2" key="1">
    <citation type="submission" date="2015-03" db="EMBL/GenBank/DDBJ databases">
        <authorList>
            <consortium name="Pathogen Informatics"/>
            <person name="Murphy D."/>
        </authorList>
    </citation>
    <scope>NUCLEOTIDE SEQUENCE</scope>
    <source>
        <strain evidence="2">N09902308</strain>
    </source>
</reference>
<evidence type="ECO:0000313" key="4">
    <source>
        <dbReference type="Proteomes" id="UP000039021"/>
    </source>
</evidence>
<evidence type="ECO:0000313" key="3">
    <source>
        <dbReference type="Proteomes" id="UP000038802"/>
    </source>
</evidence>
<gene>
    <name evidence="1" type="ORF">ERS007703_03086</name>
    <name evidence="2" type="ORF">ERS007739_01541</name>
</gene>
<organism evidence="1 3">
    <name type="scientific">Mycobacterium tuberculosis</name>
    <dbReference type="NCBI Taxonomy" id="1773"/>
    <lineage>
        <taxon>Bacteria</taxon>
        <taxon>Bacillati</taxon>
        <taxon>Actinomycetota</taxon>
        <taxon>Actinomycetes</taxon>
        <taxon>Mycobacteriales</taxon>
        <taxon>Mycobacteriaceae</taxon>
        <taxon>Mycobacterium</taxon>
        <taxon>Mycobacterium tuberculosis complex</taxon>
    </lineage>
</organism>
<dbReference type="Pfam" id="PF19686">
    <property type="entry name" value="DUF6188"/>
    <property type="match status" value="1"/>
</dbReference>